<dbReference type="EMBL" id="JABELV010000146">
    <property type="protein sequence ID" value="KAG7529527.1"/>
    <property type="molecule type" value="Genomic_DNA"/>
</dbReference>
<gene>
    <name evidence="2" type="ORF">FFLO_05595</name>
</gene>
<dbReference type="Proteomes" id="UP000812966">
    <property type="component" value="Unassembled WGS sequence"/>
</dbReference>
<evidence type="ECO:0000313" key="3">
    <source>
        <dbReference type="Proteomes" id="UP000812966"/>
    </source>
</evidence>
<accession>A0A8K0JGQ0</accession>
<evidence type="ECO:0000313" key="2">
    <source>
        <dbReference type="EMBL" id="KAG7529527.1"/>
    </source>
</evidence>
<keyword evidence="3" id="KW-1185">Reference proteome</keyword>
<feature type="region of interest" description="Disordered" evidence="1">
    <location>
        <begin position="398"/>
        <end position="418"/>
    </location>
</feature>
<proteinExistence type="predicted"/>
<reference evidence="2" key="1">
    <citation type="submission" date="2020-04" db="EMBL/GenBank/DDBJ databases">
        <title>Analysis of mating type loci in Filobasidium floriforme.</title>
        <authorList>
            <person name="Nowrousian M."/>
        </authorList>
    </citation>
    <scope>NUCLEOTIDE SEQUENCE</scope>
    <source>
        <strain evidence="2">CBS 6242</strain>
    </source>
</reference>
<organism evidence="2 3">
    <name type="scientific">Filobasidium floriforme</name>
    <dbReference type="NCBI Taxonomy" id="5210"/>
    <lineage>
        <taxon>Eukaryota</taxon>
        <taxon>Fungi</taxon>
        <taxon>Dikarya</taxon>
        <taxon>Basidiomycota</taxon>
        <taxon>Agaricomycotina</taxon>
        <taxon>Tremellomycetes</taxon>
        <taxon>Filobasidiales</taxon>
        <taxon>Filobasidiaceae</taxon>
        <taxon>Filobasidium</taxon>
    </lineage>
</organism>
<name>A0A8K0JGQ0_9TREE</name>
<evidence type="ECO:0000256" key="1">
    <source>
        <dbReference type="SAM" id="MobiDB-lite"/>
    </source>
</evidence>
<dbReference type="AlphaFoldDB" id="A0A8K0JGQ0"/>
<comment type="caution">
    <text evidence="2">The sequence shown here is derived from an EMBL/GenBank/DDBJ whole genome shotgun (WGS) entry which is preliminary data.</text>
</comment>
<protein>
    <submittedName>
        <fullName evidence="2">Uncharacterized protein</fullName>
    </submittedName>
</protein>
<sequence length="418" mass="47323">MSETDNVTRPTSINTVNVTDFEDGDASAARSVYANNLLMAEIYSWLPEFADRKNRTLLSKSGWEEAARVLFRQGSVRNLLPLHHESSPERTAQILGFVRFTWCRQNEMDIADGVTVFRCSGHSRHCDDCTLVVPLTMFFNLELLNIVDLPRGLPVEEQHMFGDRAIMVQSQVHGEFKQAPMIQVKGSSASSLRCITIPMHDCERIDYIIAEGFVKAAREHLCNAQASEEEVLLFAQLRSFESFVFPEIGLDAISALLQRCPLLTRLAFRLHNLGNLPDILKTAPRLHDVKIEGAALSWLPSLVFIPRLSLSCKLKRDPEILEWIAQDLQPKGDVQTRSQVRYLHLHVTDYFDIGNKYRAVARFILSLVPIDAEIVVTGNGSLPAEIDSVRQEDKIAKMEQREKERTGPGYRLIEKPQI</sequence>